<dbReference type="AlphaFoldDB" id="A0A9X3J440"/>
<gene>
    <name evidence="2" type="ORF">OV079_49750</name>
</gene>
<feature type="compositionally biased region" description="Polar residues" evidence="1">
    <location>
        <begin position="363"/>
        <end position="378"/>
    </location>
</feature>
<feature type="compositionally biased region" description="Low complexity" evidence="1">
    <location>
        <begin position="426"/>
        <end position="475"/>
    </location>
</feature>
<dbReference type="Proteomes" id="UP001150924">
    <property type="component" value="Unassembled WGS sequence"/>
</dbReference>
<accession>A0A9X3J440</accession>
<sequence>MSRMHGQGFHFASALALLGLAAGQWWLYPRASSEAAAAPARAPAEHHDPLAVARAAGLRDGNPEASIPPQCYTRTGARSNPCYACHTASQDPNGMNDWHLQEEYAFSDEGRVNHWTNLFVDRRPALAAIADEEVLRYVREDNYGPLREALQGRTDFAGYVPDLDLAAGFGPDGLARDGSMWRTYAYKPFVGAFWPTNGSAGDAFIRLPESFRTGPEGQVSEDIYKLNLAVLEAAVAAPAKLPAGFAWPTEPLDERACGVDLDRDGRLGTATVLRGLPTHYFGGAARQPVRRGVYPEGTEFLHSVRYLDPDVPGLVAARMKELRYAKKSTSSTAGPSSAPTRRSSTRARRANCRAGRARPRSACSATSAGSCRASSRTSGAACASRPPRSTASAWAATTASASPSTRPSPSRASCPARAAGSTRTCAASPTCPRSATPSPSTSRTCAASAAATSCAPTPRCWPASSPAAPSTRPRSAAPPPEATATSPGCSPPRATAPSRSTRPTG</sequence>
<feature type="compositionally biased region" description="Low complexity" evidence="1">
    <location>
        <begin position="380"/>
        <end position="419"/>
    </location>
</feature>
<evidence type="ECO:0000313" key="3">
    <source>
        <dbReference type="Proteomes" id="UP001150924"/>
    </source>
</evidence>
<keyword evidence="3" id="KW-1185">Reference proteome</keyword>
<comment type="caution">
    <text evidence="2">The sequence shown here is derived from an EMBL/GenBank/DDBJ whole genome shotgun (WGS) entry which is preliminary data.</text>
</comment>
<evidence type="ECO:0000256" key="1">
    <source>
        <dbReference type="SAM" id="MobiDB-lite"/>
    </source>
</evidence>
<proteinExistence type="predicted"/>
<feature type="compositionally biased region" description="Low complexity" evidence="1">
    <location>
        <begin position="327"/>
        <end position="342"/>
    </location>
</feature>
<evidence type="ECO:0000313" key="2">
    <source>
        <dbReference type="EMBL" id="MCY1013484.1"/>
    </source>
</evidence>
<reference evidence="2" key="1">
    <citation type="submission" date="2022-11" db="EMBL/GenBank/DDBJ databases">
        <title>Minimal conservation of predation-associated metabolite biosynthetic gene clusters underscores biosynthetic potential of Myxococcota including descriptions for ten novel species: Archangium lansinium sp. nov., Myxococcus landrumus sp. nov., Nannocystis bai.</title>
        <authorList>
            <person name="Ahearne A."/>
            <person name="Stevens C."/>
            <person name="Phillips K."/>
        </authorList>
    </citation>
    <scope>NUCLEOTIDE SEQUENCE</scope>
    <source>
        <strain evidence="2">Na p29</strain>
    </source>
</reference>
<protein>
    <submittedName>
        <fullName evidence="2">Uncharacterized protein</fullName>
    </submittedName>
</protein>
<feature type="compositionally biased region" description="Basic residues" evidence="1">
    <location>
        <begin position="343"/>
        <end position="359"/>
    </location>
</feature>
<organism evidence="2 3">
    <name type="scientific">Nannocystis pusilla</name>
    <dbReference type="NCBI Taxonomy" id="889268"/>
    <lineage>
        <taxon>Bacteria</taxon>
        <taxon>Pseudomonadati</taxon>
        <taxon>Myxococcota</taxon>
        <taxon>Polyangia</taxon>
        <taxon>Nannocystales</taxon>
        <taxon>Nannocystaceae</taxon>
        <taxon>Nannocystis</taxon>
    </lineage>
</organism>
<name>A0A9X3J440_9BACT</name>
<feature type="region of interest" description="Disordered" evidence="1">
    <location>
        <begin position="325"/>
        <end position="505"/>
    </location>
</feature>
<dbReference type="RefSeq" id="WP_267777473.1">
    <property type="nucleotide sequence ID" value="NZ_JAPNKE010000002.1"/>
</dbReference>
<dbReference type="EMBL" id="JAPNKE010000002">
    <property type="protein sequence ID" value="MCY1013484.1"/>
    <property type="molecule type" value="Genomic_DNA"/>
</dbReference>